<dbReference type="InterPro" id="IPR006059">
    <property type="entry name" value="SBP"/>
</dbReference>
<dbReference type="NCBIfam" id="NF008633">
    <property type="entry name" value="PRK11622.1"/>
    <property type="match status" value="1"/>
</dbReference>
<sequence length="417" mass="46223">MWQTSKHANIRSRIGFFSSFSSFSWANLALLLAVLLSVLSVSPVALGNSTLKETISELEASQQWQQTLKEARGQTVYFYAWGGSKPVNDYLRWAAREIASRYKVRLRHVKVADISEAVSRLKAEDGSKSAIDLLWINGENFSYLKAQKLLLGKLPSAIPNTTLLATEQLSLHNDFGVPMEGYEVPWGVGQFNLIANQSLFSAKNPEQNSITPADILSAAERNPGRISYPRPPEFHGTTFLKQLLVALTDSDPRLFALATPNAQQQLLPVLWHYLDKLHPIIWQNGSAFPSSNTEQLALFTQQQLDLAISFNPNQMAKEQSEKRIASNAQRLFFDGGAITNSHNLAIPKGAQSPAGAKVVIHFLLSELAQKHKVDGSWGDPAVITPLLDPASTLPAQQELHSSWQQVIEDTWQQKYGA</sequence>
<dbReference type="Gene3D" id="3.40.190.10">
    <property type="entry name" value="Periplasmic binding protein-like II"/>
    <property type="match status" value="2"/>
</dbReference>
<dbReference type="Proteomes" id="UP000008372">
    <property type="component" value="Unassembled WGS sequence"/>
</dbReference>
<dbReference type="PIRSF" id="PIRSF029172">
    <property type="entry name" value="UCP029172_ABC_sbc_YnjB"/>
    <property type="match status" value="1"/>
</dbReference>
<gene>
    <name evidence="1" type="primary">ynjB</name>
    <name evidence="1" type="ORF">GAGA_3560</name>
</gene>
<evidence type="ECO:0000313" key="1">
    <source>
        <dbReference type="EMBL" id="GAC06393.1"/>
    </source>
</evidence>
<dbReference type="Pfam" id="PF13416">
    <property type="entry name" value="SBP_bac_8"/>
    <property type="match status" value="1"/>
</dbReference>
<comment type="caution">
    <text evidence="1">The sequence shown here is derived from an EMBL/GenBank/DDBJ whole genome shotgun (WGS) entry which is preliminary data.</text>
</comment>
<dbReference type="PANTHER" id="PTHR42779:SF1">
    <property type="entry name" value="PROTEIN YNJB"/>
    <property type="match status" value="1"/>
</dbReference>
<dbReference type="SUPFAM" id="SSF53850">
    <property type="entry name" value="Periplasmic binding protein-like II"/>
    <property type="match status" value="1"/>
</dbReference>
<dbReference type="EMBL" id="BAEK01000057">
    <property type="protein sequence ID" value="GAC06393.1"/>
    <property type="molecule type" value="Genomic_DNA"/>
</dbReference>
<dbReference type="PANTHER" id="PTHR42779">
    <property type="entry name" value="PROTEIN YNJB"/>
    <property type="match status" value="1"/>
</dbReference>
<evidence type="ECO:0000313" key="2">
    <source>
        <dbReference type="Proteomes" id="UP000008372"/>
    </source>
</evidence>
<name>A0ABQ0IAV8_9ALTE</name>
<proteinExistence type="predicted"/>
<keyword evidence="2" id="KW-1185">Reference proteome</keyword>
<dbReference type="InterPro" id="IPR027020">
    <property type="entry name" value="YnjB"/>
</dbReference>
<protein>
    <submittedName>
        <fullName evidence="1">Protein ynjB</fullName>
    </submittedName>
</protein>
<organism evidence="1 2">
    <name type="scientific">Paraglaciecola agarilytica NO2</name>
    <dbReference type="NCBI Taxonomy" id="1125747"/>
    <lineage>
        <taxon>Bacteria</taxon>
        <taxon>Pseudomonadati</taxon>
        <taxon>Pseudomonadota</taxon>
        <taxon>Gammaproteobacteria</taxon>
        <taxon>Alteromonadales</taxon>
        <taxon>Alteromonadaceae</taxon>
        <taxon>Paraglaciecola</taxon>
    </lineage>
</organism>
<accession>A0ABQ0IAV8</accession>
<dbReference type="RefSeq" id="WP_008305240.1">
    <property type="nucleotide sequence ID" value="NZ_BAEK01000057.1"/>
</dbReference>
<reference evidence="1 2" key="1">
    <citation type="journal article" date="2014" name="Environ. Microbiol.">
        <title>Comparative genomics of the marine bacterial genus Glaciecola reveals the high degree of genomic diversity and genomic characteristic for cold adaptation.</title>
        <authorList>
            <person name="Qin Q.L."/>
            <person name="Xie B.B."/>
            <person name="Yu Y."/>
            <person name="Shu Y.L."/>
            <person name="Rong J.C."/>
            <person name="Zhang Y.J."/>
            <person name="Zhao D.L."/>
            <person name="Chen X.L."/>
            <person name="Zhang X.Y."/>
            <person name="Chen B."/>
            <person name="Zhou B.C."/>
            <person name="Zhang Y.Z."/>
        </authorList>
    </citation>
    <scope>NUCLEOTIDE SEQUENCE [LARGE SCALE GENOMIC DNA]</scope>
    <source>
        <strain evidence="1 2">NO2</strain>
    </source>
</reference>